<keyword evidence="9" id="KW-0413">Isomerase</keyword>
<dbReference type="InterPro" id="IPR005844">
    <property type="entry name" value="A-D-PHexomutase_a/b/a-I"/>
</dbReference>
<dbReference type="InterPro" id="IPR005846">
    <property type="entry name" value="A-D-PHexomutase_a/b/a-III"/>
</dbReference>
<evidence type="ECO:0000259" key="13">
    <source>
        <dbReference type="Pfam" id="PF02879"/>
    </source>
</evidence>
<evidence type="ECO:0000256" key="3">
    <source>
        <dbReference type="ARBA" id="ARBA00010231"/>
    </source>
</evidence>
<evidence type="ECO:0000313" key="15">
    <source>
        <dbReference type="EMBL" id="KAI9267914.1"/>
    </source>
</evidence>
<dbReference type="InterPro" id="IPR016066">
    <property type="entry name" value="A-D-PHexomutase_CS"/>
</dbReference>
<evidence type="ECO:0000259" key="14">
    <source>
        <dbReference type="Pfam" id="PF02880"/>
    </source>
</evidence>
<dbReference type="InterPro" id="IPR016055">
    <property type="entry name" value="A-D-PHexomutase_a/b/a-I/II/III"/>
</dbReference>
<keyword evidence="6" id="KW-0597">Phosphoprotein</keyword>
<dbReference type="PANTHER" id="PTHR45745:SF1">
    <property type="entry name" value="PHOSPHOGLUCOMUTASE 2B-RELATED"/>
    <property type="match status" value="1"/>
</dbReference>
<reference evidence="15" key="2">
    <citation type="submission" date="2023-02" db="EMBL/GenBank/DDBJ databases">
        <authorList>
            <consortium name="DOE Joint Genome Institute"/>
            <person name="Mondo S.J."/>
            <person name="Chang Y."/>
            <person name="Wang Y."/>
            <person name="Ahrendt S."/>
            <person name="Andreopoulos W."/>
            <person name="Barry K."/>
            <person name="Beard J."/>
            <person name="Benny G.L."/>
            <person name="Blankenship S."/>
            <person name="Bonito G."/>
            <person name="Cuomo C."/>
            <person name="Desiro A."/>
            <person name="Gervers K.A."/>
            <person name="Hundley H."/>
            <person name="Kuo A."/>
            <person name="LaButti K."/>
            <person name="Lang B.F."/>
            <person name="Lipzen A."/>
            <person name="O'Donnell K."/>
            <person name="Pangilinan J."/>
            <person name="Reynolds N."/>
            <person name="Sandor L."/>
            <person name="Smith M.W."/>
            <person name="Tsang A."/>
            <person name="Grigoriev I.V."/>
            <person name="Stajich J.E."/>
            <person name="Spatafora J.W."/>
        </authorList>
    </citation>
    <scope>NUCLEOTIDE SEQUENCE</scope>
    <source>
        <strain evidence="15">RSA 2281</strain>
    </source>
</reference>
<gene>
    <name evidence="15" type="ORF">BDA99DRAFT_504345</name>
</gene>
<dbReference type="Gene3D" id="3.30.310.50">
    <property type="entry name" value="Alpha-D-phosphohexomutase, C-terminal domain"/>
    <property type="match status" value="1"/>
</dbReference>
<evidence type="ECO:0000256" key="6">
    <source>
        <dbReference type="ARBA" id="ARBA00022553"/>
    </source>
</evidence>
<keyword evidence="8 11" id="KW-0460">Magnesium</keyword>
<keyword evidence="16" id="KW-1185">Reference proteome</keyword>
<dbReference type="EMBL" id="JAIXMP010000009">
    <property type="protein sequence ID" value="KAI9267914.1"/>
    <property type="molecule type" value="Genomic_DNA"/>
</dbReference>
<evidence type="ECO:0000256" key="7">
    <source>
        <dbReference type="ARBA" id="ARBA00022723"/>
    </source>
</evidence>
<evidence type="ECO:0000256" key="10">
    <source>
        <dbReference type="ARBA" id="ARBA00023277"/>
    </source>
</evidence>
<protein>
    <recommendedName>
        <fullName evidence="17">Phosphoglucomutase</fullName>
    </recommendedName>
</protein>
<feature type="domain" description="Alpha-D-phosphohexomutase alpha/beta/alpha" evidence="13">
    <location>
        <begin position="211"/>
        <end position="315"/>
    </location>
</feature>
<evidence type="ECO:0000256" key="5">
    <source>
        <dbReference type="ARBA" id="ARBA00022526"/>
    </source>
</evidence>
<evidence type="ECO:0000256" key="11">
    <source>
        <dbReference type="RuleBase" id="RU004326"/>
    </source>
</evidence>
<comment type="caution">
    <text evidence="15">The sequence shown here is derived from an EMBL/GenBank/DDBJ whole genome shotgun (WGS) entry which is preliminary data.</text>
</comment>
<dbReference type="PROSITE" id="PS00710">
    <property type="entry name" value="PGM_PMM"/>
    <property type="match status" value="1"/>
</dbReference>
<dbReference type="PANTHER" id="PTHR45745">
    <property type="entry name" value="PHOSPHOMANNOMUTASE 45A"/>
    <property type="match status" value="1"/>
</dbReference>
<comment type="cofactor">
    <cofactor evidence="1">
        <name>Mg(2+)</name>
        <dbReference type="ChEBI" id="CHEBI:18420"/>
    </cofactor>
</comment>
<evidence type="ECO:0000256" key="9">
    <source>
        <dbReference type="ARBA" id="ARBA00023235"/>
    </source>
</evidence>
<dbReference type="GO" id="GO:0008973">
    <property type="term" value="F:phosphopentomutase activity"/>
    <property type="evidence" value="ECO:0007669"/>
    <property type="project" value="TreeGrafter"/>
</dbReference>
<keyword evidence="4" id="KW-0963">Cytoplasm</keyword>
<dbReference type="InterPro" id="IPR005845">
    <property type="entry name" value="A-D-PHexomutase_a/b/a-II"/>
</dbReference>
<dbReference type="Gene3D" id="3.40.120.10">
    <property type="entry name" value="Alpha-D-Glucose-1,6-Bisphosphate, subunit A, domain 3"/>
    <property type="match status" value="3"/>
</dbReference>
<dbReference type="Proteomes" id="UP001209540">
    <property type="component" value="Unassembled WGS sequence"/>
</dbReference>
<name>A0AAD5K3B7_9FUNG</name>
<dbReference type="SUPFAM" id="SSF53738">
    <property type="entry name" value="Phosphoglucomutase, first 3 domains"/>
    <property type="match status" value="3"/>
</dbReference>
<dbReference type="CDD" id="cd05799">
    <property type="entry name" value="PGM2"/>
    <property type="match status" value="1"/>
</dbReference>
<keyword evidence="10" id="KW-0119">Carbohydrate metabolism</keyword>
<comment type="subcellular location">
    <subcellularLocation>
        <location evidence="2">Cytoplasm</location>
    </subcellularLocation>
</comment>
<proteinExistence type="inferred from homology"/>
<organism evidence="15 16">
    <name type="scientific">Phascolomyces articulosus</name>
    <dbReference type="NCBI Taxonomy" id="60185"/>
    <lineage>
        <taxon>Eukaryota</taxon>
        <taxon>Fungi</taxon>
        <taxon>Fungi incertae sedis</taxon>
        <taxon>Mucoromycota</taxon>
        <taxon>Mucoromycotina</taxon>
        <taxon>Mucoromycetes</taxon>
        <taxon>Mucorales</taxon>
        <taxon>Lichtheimiaceae</taxon>
        <taxon>Phascolomyces</taxon>
    </lineage>
</organism>
<accession>A0AAD5K3B7</accession>
<dbReference type="GO" id="GO:0005634">
    <property type="term" value="C:nucleus"/>
    <property type="evidence" value="ECO:0007669"/>
    <property type="project" value="TreeGrafter"/>
</dbReference>
<dbReference type="AlphaFoldDB" id="A0AAD5K3B7"/>
<dbReference type="FunFam" id="3.40.120.10:FF:000035">
    <property type="entry name" value="Pgm3p"/>
    <property type="match status" value="1"/>
</dbReference>
<dbReference type="Pfam" id="PF02880">
    <property type="entry name" value="PGM_PMM_III"/>
    <property type="match status" value="1"/>
</dbReference>
<feature type="domain" description="Alpha-D-phosphohexomutase alpha/beta/alpha" evidence="14">
    <location>
        <begin position="326"/>
        <end position="451"/>
    </location>
</feature>
<feature type="domain" description="Alpha-D-phosphohexomutase alpha/beta/alpha" evidence="12">
    <location>
        <begin position="47"/>
        <end position="183"/>
    </location>
</feature>
<comment type="similarity">
    <text evidence="3 11">Belongs to the phosphohexose mutase family.</text>
</comment>
<evidence type="ECO:0000256" key="8">
    <source>
        <dbReference type="ARBA" id="ARBA00022842"/>
    </source>
</evidence>
<evidence type="ECO:0000256" key="4">
    <source>
        <dbReference type="ARBA" id="ARBA00022490"/>
    </source>
</evidence>
<dbReference type="GO" id="GO:0006006">
    <property type="term" value="P:glucose metabolic process"/>
    <property type="evidence" value="ECO:0007669"/>
    <property type="project" value="UniProtKB-KW"/>
</dbReference>
<evidence type="ECO:0008006" key="17">
    <source>
        <dbReference type="Google" id="ProtNLM"/>
    </source>
</evidence>
<dbReference type="GO" id="GO:0000287">
    <property type="term" value="F:magnesium ion binding"/>
    <property type="evidence" value="ECO:0007669"/>
    <property type="project" value="InterPro"/>
</dbReference>
<keyword evidence="5" id="KW-0313">Glucose metabolism</keyword>
<evidence type="ECO:0000256" key="1">
    <source>
        <dbReference type="ARBA" id="ARBA00001946"/>
    </source>
</evidence>
<dbReference type="Pfam" id="PF02878">
    <property type="entry name" value="PGM_PMM_I"/>
    <property type="match status" value="1"/>
</dbReference>
<dbReference type="GO" id="GO:0005737">
    <property type="term" value="C:cytoplasm"/>
    <property type="evidence" value="ECO:0007669"/>
    <property type="project" value="UniProtKB-SubCell"/>
</dbReference>
<dbReference type="InterPro" id="IPR036900">
    <property type="entry name" value="A-D-PHexomutase_C_sf"/>
</dbReference>
<keyword evidence="7 11" id="KW-0479">Metal-binding</keyword>
<dbReference type="GO" id="GO:0006166">
    <property type="term" value="P:purine ribonucleoside salvage"/>
    <property type="evidence" value="ECO:0007669"/>
    <property type="project" value="TreeGrafter"/>
</dbReference>
<evidence type="ECO:0000259" key="12">
    <source>
        <dbReference type="Pfam" id="PF02878"/>
    </source>
</evidence>
<evidence type="ECO:0000256" key="2">
    <source>
        <dbReference type="ARBA" id="ARBA00004496"/>
    </source>
</evidence>
<dbReference type="Pfam" id="PF02879">
    <property type="entry name" value="PGM_PMM_II"/>
    <property type="match status" value="1"/>
</dbReference>
<reference evidence="15" key="1">
    <citation type="journal article" date="2022" name="IScience">
        <title>Evolution of zygomycete secretomes and the origins of terrestrial fungal ecologies.</title>
        <authorList>
            <person name="Chang Y."/>
            <person name="Wang Y."/>
            <person name="Mondo S."/>
            <person name="Ahrendt S."/>
            <person name="Andreopoulos W."/>
            <person name="Barry K."/>
            <person name="Beard J."/>
            <person name="Benny G.L."/>
            <person name="Blankenship S."/>
            <person name="Bonito G."/>
            <person name="Cuomo C."/>
            <person name="Desiro A."/>
            <person name="Gervers K.A."/>
            <person name="Hundley H."/>
            <person name="Kuo A."/>
            <person name="LaButti K."/>
            <person name="Lang B.F."/>
            <person name="Lipzen A."/>
            <person name="O'Donnell K."/>
            <person name="Pangilinan J."/>
            <person name="Reynolds N."/>
            <person name="Sandor L."/>
            <person name="Smith M.E."/>
            <person name="Tsang A."/>
            <person name="Grigoriev I.V."/>
            <person name="Stajich J.E."/>
            <person name="Spatafora J.W."/>
        </authorList>
    </citation>
    <scope>NUCLEOTIDE SEQUENCE</scope>
    <source>
        <strain evidence="15">RSA 2281</strain>
    </source>
</reference>
<dbReference type="SUPFAM" id="SSF55957">
    <property type="entry name" value="Phosphoglucomutase, C-terminal domain"/>
    <property type="match status" value="1"/>
</dbReference>
<sequence length="595" mass="66890">MSGKNDIATLVQEWLSLDQNDETRTEITSLLEAGSYDELKKRLGTRIEFGTAGLRAKMEAGFSRMNDLTVLQTSQGLAKYLVETVHDAKQRGVVIGHDHRHHSESFARLTASTFIILGFRVWYYHDYIHTPLVPFTVKQKNAAAGVMITASHNPKQDNGYKVYWENACQIIPPHDKGIAATILDNLTPWSWDYNLIDNSDLCTEPEGVIDTYFEKLAGLSHFRSDNAKSTLKFAYTAMHGVGAPFAKRAFEVFDLPPFIAVDEQIDPDPNFSTVEFPNPEEGKGSLRLAIQTADRSGAQLILANDPDADRLAIAERVNGEWKLFTGNQIGAVLGAACFEKAKARGIPINKIAMVASTVSSKFLARMAEVEGFRFEEALTGFKWIGNKSMDLENEGYYLAFAYEEAIGFTIGDLVKDKDGISALAFFAEWAVQLQKRELTINQYLETLYAKYGYFVSENSYFICDDKEVIKKIFERIRYGRDETQENLKSGKYAYPKHIAGIHVVGVRDLTVGYDSTTPDNKPTLPVSASSEMITFRLENNAVFTIRTSGTEPKIKYYSELRGDSEEQARKDLSSVVQAIGDELVEYQQYNLLWRR</sequence>
<evidence type="ECO:0000313" key="16">
    <source>
        <dbReference type="Proteomes" id="UP001209540"/>
    </source>
</evidence>